<dbReference type="EMBL" id="JANJYJ010000007">
    <property type="protein sequence ID" value="KAK3199571.1"/>
    <property type="molecule type" value="Genomic_DNA"/>
</dbReference>
<proteinExistence type="predicted"/>
<evidence type="ECO:0000313" key="1">
    <source>
        <dbReference type="EMBL" id="KAK3199571.1"/>
    </source>
</evidence>
<protein>
    <submittedName>
        <fullName evidence="1">Uncharacterized protein</fullName>
    </submittedName>
</protein>
<dbReference type="AlphaFoldDB" id="A0AAE0E0F9"/>
<gene>
    <name evidence="1" type="ORF">Dsin_022986</name>
</gene>
<organism evidence="1 2">
    <name type="scientific">Dipteronia sinensis</name>
    <dbReference type="NCBI Taxonomy" id="43782"/>
    <lineage>
        <taxon>Eukaryota</taxon>
        <taxon>Viridiplantae</taxon>
        <taxon>Streptophyta</taxon>
        <taxon>Embryophyta</taxon>
        <taxon>Tracheophyta</taxon>
        <taxon>Spermatophyta</taxon>
        <taxon>Magnoliopsida</taxon>
        <taxon>eudicotyledons</taxon>
        <taxon>Gunneridae</taxon>
        <taxon>Pentapetalae</taxon>
        <taxon>rosids</taxon>
        <taxon>malvids</taxon>
        <taxon>Sapindales</taxon>
        <taxon>Sapindaceae</taxon>
        <taxon>Hippocastanoideae</taxon>
        <taxon>Acereae</taxon>
        <taxon>Dipteronia</taxon>
    </lineage>
</organism>
<accession>A0AAE0E0F9</accession>
<sequence>MLTLSAYIRDYISTFLRVLCGGVIRRLRGQAVVQHFDLLVRELLQLHMLPWKMLCNNKPHQFWLISMQFHSLPRIFLQRRIQLSYPPTAANRSMHSEDELSHDRLTRLLANGFSSSGFELIARSPP</sequence>
<comment type="caution">
    <text evidence="1">The sequence shown here is derived from an EMBL/GenBank/DDBJ whole genome shotgun (WGS) entry which is preliminary data.</text>
</comment>
<evidence type="ECO:0000313" key="2">
    <source>
        <dbReference type="Proteomes" id="UP001281410"/>
    </source>
</evidence>
<keyword evidence="2" id="KW-1185">Reference proteome</keyword>
<dbReference type="Proteomes" id="UP001281410">
    <property type="component" value="Unassembled WGS sequence"/>
</dbReference>
<reference evidence="1" key="1">
    <citation type="journal article" date="2023" name="Plant J.">
        <title>Genome sequences and population genomics provide insights into the demographic history, inbreeding, and mutation load of two 'living fossil' tree species of Dipteronia.</title>
        <authorList>
            <person name="Feng Y."/>
            <person name="Comes H.P."/>
            <person name="Chen J."/>
            <person name="Zhu S."/>
            <person name="Lu R."/>
            <person name="Zhang X."/>
            <person name="Li P."/>
            <person name="Qiu J."/>
            <person name="Olsen K.M."/>
            <person name="Qiu Y."/>
        </authorList>
    </citation>
    <scope>NUCLEOTIDE SEQUENCE</scope>
    <source>
        <strain evidence="1">NBL</strain>
    </source>
</reference>
<name>A0AAE0E0F9_9ROSI</name>